<dbReference type="InterPro" id="IPR015915">
    <property type="entry name" value="Kelch-typ_b-propeller"/>
</dbReference>
<accession>A0A0G1MMS5</accession>
<gene>
    <name evidence="4" type="ORF">UW68_C0012G0007</name>
</gene>
<dbReference type="InterPro" id="IPR013783">
    <property type="entry name" value="Ig-like_fold"/>
</dbReference>
<sequence>MPVMLQPAQRDFWRTFGAGKKLLRILLTAEILLSAIAPYLLSLPAKEARAASKSLSTTVDWNAGEFVNSEANSSFDNIKLTADGSWQPRVQEAPEWAPAGTGFEVSDGTYVYMMRGAGDNEFYRYFPTHDEWKALPRAPFPVNYGDGVYLNGDIYVIPSNSQDLFYKYNIATETWTKLATLPELFGQAQMTTDGTVIYAMRGNTELYKYDLELNTWTVMRPFTTGYPYGSLVYNNGYLYHLYYVSGVTHLWYRYTIATGAVVAMTPMPGYSYEYNPTWETIGDYLYVPRGYGTNNFYRYQFSTNTWTDLVTMPVPGSNFTPMYHSSDGIMYIFRNGTQEIYRYDVANNIFLGAADVVVNNVAISVGRGSDSFYYNNKLYTIRGVNTRNLYSYDIPTGVWTQLADIPADRQTVYQFTRGAVANGKIYFMLSGYPTLTSQFEVYDIATNTWSTLADTPATTSYSALAYPGTGDYIYAVRGASTLTTWRYSISGNTWDDASMPDLPANITPTLGTSFVSDGTNLYLTLGNGVSTFMKFDIAGNAWSELTLAPFAPLNGADMVYNGNGKILATAGNYDKELWEYNIAGNSWRRLPEMPTLGAARWGVHDGSAIEMDATGSVYILRGASTQYVLKYVPSSFNYPVSGTWTSAINDLGYVSAFGDLTSTTTVPGDSSIAIQTRSSTDRLVWTAWQDLSGTTIQSAAGRYFQTKVTLTASTDRTQTPVLDEIVINYSGDEIAPSSPSTVSALSTQVGGTNLVSGTTYSHISPYFSWTGASDAQTSVAGYYVYFGTNNSANPQTNGTWQTTANYTVTEPLSAGSYYLKIKTKDSAGNISATLDAFNYVYSGIPAEKSFSVSLSSEFASGSATNANLLSDEIKIASKAAGLWLQDRFSVVPAVLYYGAQSMAYVSETNKIYVLRGINDKLFYEYDLGSDTWTALAQSPVNIYTGGGIVEGPSGYLYAISGYNSSTFLRYSIVDNTWDDAAASDAPNTFNYGSALKFDGSRYIYVLRGNADDSFYRYDTLSDTWSSIANTDFGAPDRGPSNLVYDKADLAFDGGDTLYATQGYAQPGFASYSIANNSWTLLPDTPVSAQAGSSIEYDPVTHALYFTPGGGTPDLFKYDVSAGVWSALRDAPAGINYGSDMRLVDDFLVVTQGASQIMWKYKINSDFWQVPTRGVFGKNFYGSTYDSPSYGGAVIKGDGNYLYLTRGAAANDFSRYNTVTGEVMYLAPLPSGANYGQNIVYNSANNKIYFTASLTQKFFVYDIATNSWSSDDALPLLANQYGTTLIYDGSRYIYWTRGGGSSFYRYDYLADSGSRWVQRANIPYAGNSASLVYKDGYIYAVRGDATVSFYRYDVAANTWSDPLVADLPSSTYRGYYGGSLADGGDGYLYFARGENSNHFLRYSISGNAWSVLTAPVPAQVYAGAGIVNGGDGRLYLLASAGTNTFADGVYVYVVPSSTAGFQEKGIYTSDTHSLGDVFKWSNIRLSYTTAEEASLKVETRTSADASTWSGWSQATEQKILNTSTYEYKINSAVNPYIQVRITLTSLRGIRSGVVSDYTINYVQDSHAPTNPLDAGLTVYSTATRSSTIATNTWYPYPSIDITWPLEGSASGATDTATGSGVLGYLVSFEATSGADPLEDGELQTDNNYLTSGLVSGNSYYFALKTQDNAGNTTSEAWQPFIYKFDNVVPTQPTDLEADPSGYSAINNFDFSWGIATDSASGIAGYCYKTGTTSGEFAQERCTTELSLTDVPAYKAGANTFYLRAKDNAGNFSTTTSVAYYFSDDSPSPPANLVVSPETSTTNSFEFDWDAPQVYYGNISNLRYYYSVNALPTVTNVSETPLTNLTAGAYATLPGENTFYVVAKDEAGNIDYKQYAQVSFSANTAAPGMPVNMDIADVSVKATSSWKIAITWQEPTDGAENVATYQVWRSDDGGVTYKKIASTAGISYVDTGLKQLTYFYKVKSCDSANNCGAFGTAVEQYPDGKFIVAPTLVAEPVESSVTTKKATIDWSTDRTADSKVAYGVKSGKYLDAEVASSVHVTSHTIGLTNLSPGTTYYYVAKWTDEDGNTGTSEEQTFATSPAPSAKEVSAVNIGLDLATIQFTSAGAYKAKVVYGKTTTFGGVSELPVSSTEATYGVRLEGLEDGVKYYYRVDLYDIDGSEYMGDTYSFETLPRPKILNIKLQQVKGTATSTVLVTWSSNTPISSIVTYYPSSSPSLVKDDVNIILATSHRALIKGLSADAAYTLVVKGRDKGGNEAVSESQSFTTAFDTRAPEISNLNTELSVQGNGEEATAQVVISWETDELSNSQVVFGDGSSGPLSNKTQIDNSQSYTHLVVLPNLSPSKVYHFKAMSADKTNNVGESTDMVIITPKATQSALNLVVGNLSQAFGFLGGLAGGN</sequence>
<dbReference type="EMBL" id="LCJG01000012">
    <property type="protein sequence ID" value="KKT73314.1"/>
    <property type="molecule type" value="Genomic_DNA"/>
</dbReference>
<dbReference type="InterPro" id="IPR036116">
    <property type="entry name" value="FN3_sf"/>
</dbReference>
<dbReference type="SMART" id="SM00060">
    <property type="entry name" value="FN3"/>
    <property type="match status" value="7"/>
</dbReference>
<dbReference type="PROSITE" id="PS50853">
    <property type="entry name" value="FN3"/>
    <property type="match status" value="1"/>
</dbReference>
<evidence type="ECO:0000313" key="5">
    <source>
        <dbReference type="Proteomes" id="UP000034835"/>
    </source>
</evidence>
<evidence type="ECO:0000256" key="1">
    <source>
        <dbReference type="ARBA" id="ARBA00022441"/>
    </source>
</evidence>
<dbReference type="InterPro" id="IPR011043">
    <property type="entry name" value="Gal_Oxase/kelch_b-propeller"/>
</dbReference>
<dbReference type="SUPFAM" id="SSF117281">
    <property type="entry name" value="Kelch motif"/>
    <property type="match status" value="3"/>
</dbReference>
<dbReference type="PANTHER" id="PTHR45632">
    <property type="entry name" value="LD33804P"/>
    <property type="match status" value="1"/>
</dbReference>
<keyword evidence="2" id="KW-0677">Repeat</keyword>
<evidence type="ECO:0000313" key="4">
    <source>
        <dbReference type="EMBL" id="KKT73314.1"/>
    </source>
</evidence>
<dbReference type="InterPro" id="IPR008963">
    <property type="entry name" value="Purple_acid_Pase-like_N"/>
</dbReference>
<protein>
    <recommendedName>
        <fullName evidence="3">Fibronectin type-III domain-containing protein</fullName>
    </recommendedName>
</protein>
<dbReference type="InterPro" id="IPR003961">
    <property type="entry name" value="FN3_dom"/>
</dbReference>
<dbReference type="SUPFAM" id="SSF49363">
    <property type="entry name" value="Purple acid phosphatase, N-terminal domain"/>
    <property type="match status" value="2"/>
</dbReference>
<organism evidence="4 5">
    <name type="scientific">Candidatus Collierbacteria bacterium GW2011_GWB1_44_6</name>
    <dbReference type="NCBI Taxonomy" id="1618384"/>
    <lineage>
        <taxon>Bacteria</taxon>
        <taxon>Candidatus Collieribacteriota</taxon>
    </lineage>
</organism>
<dbReference type="GO" id="GO:0003993">
    <property type="term" value="F:acid phosphatase activity"/>
    <property type="evidence" value="ECO:0007669"/>
    <property type="project" value="InterPro"/>
</dbReference>
<dbReference type="CDD" id="cd00063">
    <property type="entry name" value="FN3"/>
    <property type="match status" value="2"/>
</dbReference>
<dbReference type="Gene3D" id="2.120.10.80">
    <property type="entry name" value="Kelch-type beta propeller"/>
    <property type="match status" value="5"/>
</dbReference>
<dbReference type="Gene3D" id="2.60.40.10">
    <property type="entry name" value="Immunoglobulins"/>
    <property type="match status" value="2"/>
</dbReference>
<feature type="domain" description="Fibronectin type-III" evidence="3">
    <location>
        <begin position="2174"/>
        <end position="2267"/>
    </location>
</feature>
<keyword evidence="1" id="KW-0880">Kelch repeat</keyword>
<evidence type="ECO:0000256" key="2">
    <source>
        <dbReference type="ARBA" id="ARBA00022737"/>
    </source>
</evidence>
<dbReference type="PANTHER" id="PTHR45632:SF3">
    <property type="entry name" value="KELCH-LIKE PROTEIN 32"/>
    <property type="match status" value="1"/>
</dbReference>
<comment type="caution">
    <text evidence="4">The sequence shown here is derived from an EMBL/GenBank/DDBJ whole genome shotgun (WGS) entry which is preliminary data.</text>
</comment>
<dbReference type="STRING" id="1618384.UW68_C0012G0007"/>
<dbReference type="Proteomes" id="UP000034835">
    <property type="component" value="Unassembled WGS sequence"/>
</dbReference>
<dbReference type="SUPFAM" id="SSF50965">
    <property type="entry name" value="Galactose oxidase, central domain"/>
    <property type="match status" value="1"/>
</dbReference>
<dbReference type="GO" id="GO:0046872">
    <property type="term" value="F:metal ion binding"/>
    <property type="evidence" value="ECO:0007669"/>
    <property type="project" value="InterPro"/>
</dbReference>
<dbReference type="Gene3D" id="2.60.40.380">
    <property type="entry name" value="Purple acid phosphatase-like, N-terminal"/>
    <property type="match status" value="1"/>
</dbReference>
<dbReference type="SUPFAM" id="SSF49265">
    <property type="entry name" value="Fibronectin type III"/>
    <property type="match status" value="2"/>
</dbReference>
<proteinExistence type="predicted"/>
<evidence type="ECO:0000259" key="3">
    <source>
        <dbReference type="PROSITE" id="PS50853"/>
    </source>
</evidence>
<dbReference type="SUPFAM" id="SSF63825">
    <property type="entry name" value="YWTD domain"/>
    <property type="match status" value="1"/>
</dbReference>
<reference evidence="4 5" key="1">
    <citation type="journal article" date="2015" name="Nature">
        <title>rRNA introns, odd ribosomes, and small enigmatic genomes across a large radiation of phyla.</title>
        <authorList>
            <person name="Brown C.T."/>
            <person name="Hug L.A."/>
            <person name="Thomas B.C."/>
            <person name="Sharon I."/>
            <person name="Castelle C.J."/>
            <person name="Singh A."/>
            <person name="Wilkins M.J."/>
            <person name="Williams K.H."/>
            <person name="Banfield J.F."/>
        </authorList>
    </citation>
    <scope>NUCLEOTIDE SEQUENCE [LARGE SCALE GENOMIC DNA]</scope>
</reference>
<name>A0A0G1MMS5_9BACT</name>